<evidence type="ECO:0000256" key="4">
    <source>
        <dbReference type="ARBA" id="ARBA00022840"/>
    </source>
</evidence>
<protein>
    <submittedName>
        <fullName evidence="10">Two-component system sensor histidine kinase ComP</fullName>
    </submittedName>
</protein>
<dbReference type="PROSITE" id="PS50112">
    <property type="entry name" value="PAS"/>
    <property type="match status" value="1"/>
</dbReference>
<dbReference type="AlphaFoldDB" id="A0A285T5F8"/>
<feature type="domain" description="PAC" evidence="9">
    <location>
        <begin position="80"/>
        <end position="130"/>
    </location>
</feature>
<evidence type="ECO:0000313" key="11">
    <source>
        <dbReference type="Proteomes" id="UP000219636"/>
    </source>
</evidence>
<keyword evidence="6" id="KW-0175">Coiled coil</keyword>
<evidence type="ECO:0000256" key="3">
    <source>
        <dbReference type="ARBA" id="ARBA00022777"/>
    </source>
</evidence>
<dbReference type="InterPro" id="IPR035965">
    <property type="entry name" value="PAS-like_dom_sf"/>
</dbReference>
<name>A0A285T5F8_9BACL</name>
<reference evidence="11" key="1">
    <citation type="submission" date="2017-08" db="EMBL/GenBank/DDBJ databases">
        <authorList>
            <person name="Varghese N."/>
            <person name="Submissions S."/>
        </authorList>
    </citation>
    <scope>NUCLEOTIDE SEQUENCE [LARGE SCALE GENOMIC DNA]</scope>
    <source>
        <strain evidence="11">JC22</strain>
    </source>
</reference>
<dbReference type="PROSITE" id="PS50113">
    <property type="entry name" value="PAC"/>
    <property type="match status" value="1"/>
</dbReference>
<dbReference type="EMBL" id="OBMQ01000009">
    <property type="protein sequence ID" value="SOC16601.1"/>
    <property type="molecule type" value="Genomic_DNA"/>
</dbReference>
<dbReference type="InterPro" id="IPR005467">
    <property type="entry name" value="His_kinase_dom"/>
</dbReference>
<dbReference type="InterPro" id="IPR050482">
    <property type="entry name" value="Sensor_HK_TwoCompSys"/>
</dbReference>
<feature type="coiled-coil region" evidence="6">
    <location>
        <begin position="121"/>
        <end position="148"/>
    </location>
</feature>
<dbReference type="InterPro" id="IPR000700">
    <property type="entry name" value="PAS-assoc_C"/>
</dbReference>
<evidence type="ECO:0000259" key="7">
    <source>
        <dbReference type="PROSITE" id="PS50109"/>
    </source>
</evidence>
<proteinExistence type="predicted"/>
<dbReference type="InterPro" id="IPR000014">
    <property type="entry name" value="PAS"/>
</dbReference>
<evidence type="ECO:0000256" key="1">
    <source>
        <dbReference type="ARBA" id="ARBA00022679"/>
    </source>
</evidence>
<dbReference type="Pfam" id="PF08447">
    <property type="entry name" value="PAS_3"/>
    <property type="match status" value="1"/>
</dbReference>
<dbReference type="SMART" id="SM00387">
    <property type="entry name" value="HATPase_c"/>
    <property type="match status" value="1"/>
</dbReference>
<evidence type="ECO:0000256" key="2">
    <source>
        <dbReference type="ARBA" id="ARBA00022741"/>
    </source>
</evidence>
<dbReference type="GO" id="GO:0000160">
    <property type="term" value="P:phosphorelay signal transduction system"/>
    <property type="evidence" value="ECO:0007669"/>
    <property type="project" value="UniProtKB-KW"/>
</dbReference>
<dbReference type="SMART" id="SM00091">
    <property type="entry name" value="PAS"/>
    <property type="match status" value="1"/>
</dbReference>
<dbReference type="Gene3D" id="3.30.450.20">
    <property type="entry name" value="PAS domain"/>
    <property type="match status" value="1"/>
</dbReference>
<feature type="domain" description="Histidine kinase" evidence="7">
    <location>
        <begin position="402"/>
        <end position="492"/>
    </location>
</feature>
<keyword evidence="2" id="KW-0547">Nucleotide-binding</keyword>
<organism evidence="10 11">
    <name type="scientific">Ureibacillus xyleni</name>
    <dbReference type="NCBI Taxonomy" id="614648"/>
    <lineage>
        <taxon>Bacteria</taxon>
        <taxon>Bacillati</taxon>
        <taxon>Bacillota</taxon>
        <taxon>Bacilli</taxon>
        <taxon>Bacillales</taxon>
        <taxon>Caryophanaceae</taxon>
        <taxon>Ureibacillus</taxon>
    </lineage>
</organism>
<gene>
    <name evidence="10" type="ORF">SAMN05880501_10938</name>
</gene>
<dbReference type="Proteomes" id="UP000219636">
    <property type="component" value="Unassembled WGS sequence"/>
</dbReference>
<dbReference type="SUPFAM" id="SSF55785">
    <property type="entry name" value="PYP-like sensor domain (PAS domain)"/>
    <property type="match status" value="1"/>
</dbReference>
<dbReference type="SUPFAM" id="SSF55874">
    <property type="entry name" value="ATPase domain of HSP90 chaperone/DNA topoisomerase II/histidine kinase"/>
    <property type="match status" value="1"/>
</dbReference>
<keyword evidence="5" id="KW-0902">Two-component regulatory system</keyword>
<keyword evidence="11" id="KW-1185">Reference proteome</keyword>
<dbReference type="Gene3D" id="3.30.565.10">
    <property type="entry name" value="Histidine kinase-like ATPase, C-terminal domain"/>
    <property type="match status" value="1"/>
</dbReference>
<evidence type="ECO:0000256" key="6">
    <source>
        <dbReference type="SAM" id="Coils"/>
    </source>
</evidence>
<accession>A0A285T5F8</accession>
<keyword evidence="4" id="KW-0067">ATP-binding</keyword>
<dbReference type="CDD" id="cd00130">
    <property type="entry name" value="PAS"/>
    <property type="match status" value="1"/>
</dbReference>
<dbReference type="CDD" id="cd16917">
    <property type="entry name" value="HATPase_UhpB-NarQ-NarX-like"/>
    <property type="match status" value="1"/>
</dbReference>
<dbReference type="NCBIfam" id="TIGR00229">
    <property type="entry name" value="sensory_box"/>
    <property type="match status" value="1"/>
</dbReference>
<feature type="domain" description="PAS" evidence="8">
    <location>
        <begin position="7"/>
        <end position="77"/>
    </location>
</feature>
<sequence length="492" mass="57210">MDKTKHMHWEFETITKHTQDILLVVDQSQNVQFVTPSFETILGYSTKDILGKNAFEPVFPEDRERLMASHQEVITLKKAKVDEYRVFHKNGEIKYLESKVMPIPNVPDNLAVVSIRDITLRKSMETELENRKNRYQYLQNQLKKYSQDLSLVLKVSELKNRLIQELDTVLPDSEPVISIYHRQTDEFEGDNPIDLQSYLPKLIVGKLQYDHEQVHILLGERKDKTFILTIKAFSLKESMDKIWFETLIFYTVMVFESLHVIENLMNQLEDALQKDKRPQWILRLLFNLSEKQRLELSGDLHDTVLQDQMNLYRNLEAILKDYNFKGEIQAQLMGISKGLSDSIHQIQMTCNELRPPLLRELGLLQSLENLFEYTQISSTFKINYTTKNTEGLILSEEETIGLYRIIQELLNNAGKHSQASNLHFYVECEDNRVILHYSDDGVGFNADKLTPTYKSIGLSGMRERIKSFGGTIEFNSQLGKGLRVKLELPINS</sequence>
<evidence type="ECO:0000259" key="9">
    <source>
        <dbReference type="PROSITE" id="PS50113"/>
    </source>
</evidence>
<evidence type="ECO:0000256" key="5">
    <source>
        <dbReference type="ARBA" id="ARBA00023012"/>
    </source>
</evidence>
<dbReference type="PANTHER" id="PTHR24421:SF60">
    <property type="entry name" value="SENSOR HISTIDINE KINASE COMP"/>
    <property type="match status" value="1"/>
</dbReference>
<dbReference type="PANTHER" id="PTHR24421">
    <property type="entry name" value="NITRATE/NITRITE SENSOR PROTEIN NARX-RELATED"/>
    <property type="match status" value="1"/>
</dbReference>
<evidence type="ECO:0000259" key="8">
    <source>
        <dbReference type="PROSITE" id="PS50112"/>
    </source>
</evidence>
<dbReference type="Pfam" id="PF02518">
    <property type="entry name" value="HATPase_c"/>
    <property type="match status" value="1"/>
</dbReference>
<dbReference type="InterPro" id="IPR036890">
    <property type="entry name" value="HATPase_C_sf"/>
</dbReference>
<keyword evidence="1" id="KW-0808">Transferase</keyword>
<dbReference type="InterPro" id="IPR013655">
    <property type="entry name" value="PAS_fold_3"/>
</dbReference>
<keyword evidence="3 10" id="KW-0418">Kinase</keyword>
<dbReference type="InterPro" id="IPR003594">
    <property type="entry name" value="HATPase_dom"/>
</dbReference>
<dbReference type="GO" id="GO:0005524">
    <property type="term" value="F:ATP binding"/>
    <property type="evidence" value="ECO:0007669"/>
    <property type="project" value="UniProtKB-KW"/>
</dbReference>
<dbReference type="PROSITE" id="PS50109">
    <property type="entry name" value="HIS_KIN"/>
    <property type="match status" value="1"/>
</dbReference>
<dbReference type="GO" id="GO:0016301">
    <property type="term" value="F:kinase activity"/>
    <property type="evidence" value="ECO:0007669"/>
    <property type="project" value="UniProtKB-KW"/>
</dbReference>
<evidence type="ECO:0000313" key="10">
    <source>
        <dbReference type="EMBL" id="SOC16601.1"/>
    </source>
</evidence>